<sequence>MPFDEGGKRQQTVQIDRIGVVVQFVRVHEAAITDGEVPCPAVLAKDVAEQAGGSRIGHRETS</sequence>
<accession>A0ABN1HMZ0</accession>
<comment type="caution">
    <text evidence="1">The sequence shown here is derived from an EMBL/GenBank/DDBJ whole genome shotgun (WGS) entry which is preliminary data.</text>
</comment>
<name>A0ABN1HMZ0_9SPHN</name>
<reference evidence="1 2" key="1">
    <citation type="journal article" date="2019" name="Int. J. Syst. Evol. Microbiol.">
        <title>The Global Catalogue of Microorganisms (GCM) 10K type strain sequencing project: providing services to taxonomists for standard genome sequencing and annotation.</title>
        <authorList>
            <consortium name="The Broad Institute Genomics Platform"/>
            <consortium name="The Broad Institute Genome Sequencing Center for Infectious Disease"/>
            <person name="Wu L."/>
            <person name="Ma J."/>
        </authorList>
    </citation>
    <scope>NUCLEOTIDE SEQUENCE [LARGE SCALE GENOMIC DNA]</scope>
    <source>
        <strain evidence="1 2">JCM 14603</strain>
    </source>
</reference>
<dbReference type="EMBL" id="BAAAES010000003">
    <property type="protein sequence ID" value="GAA0659924.1"/>
    <property type="molecule type" value="Genomic_DNA"/>
</dbReference>
<protein>
    <submittedName>
        <fullName evidence="1">Uncharacterized protein</fullName>
    </submittedName>
</protein>
<organism evidence="1 2">
    <name type="scientific">Sphingomonas insulae</name>
    <dbReference type="NCBI Taxonomy" id="424800"/>
    <lineage>
        <taxon>Bacteria</taxon>
        <taxon>Pseudomonadati</taxon>
        <taxon>Pseudomonadota</taxon>
        <taxon>Alphaproteobacteria</taxon>
        <taxon>Sphingomonadales</taxon>
        <taxon>Sphingomonadaceae</taxon>
        <taxon>Sphingomonas</taxon>
    </lineage>
</organism>
<evidence type="ECO:0000313" key="1">
    <source>
        <dbReference type="EMBL" id="GAA0659924.1"/>
    </source>
</evidence>
<dbReference type="Proteomes" id="UP001500238">
    <property type="component" value="Unassembled WGS sequence"/>
</dbReference>
<keyword evidence="2" id="KW-1185">Reference proteome</keyword>
<proteinExistence type="predicted"/>
<evidence type="ECO:0000313" key="2">
    <source>
        <dbReference type="Proteomes" id="UP001500238"/>
    </source>
</evidence>
<gene>
    <name evidence="1" type="ORF">GCM10009102_05500</name>
</gene>